<keyword evidence="3 11" id="KW-0050">Antiport</keyword>
<feature type="transmembrane region" description="Helical" evidence="11">
    <location>
        <begin position="82"/>
        <end position="106"/>
    </location>
</feature>
<evidence type="ECO:0000256" key="6">
    <source>
        <dbReference type="ARBA" id="ARBA00022989"/>
    </source>
</evidence>
<dbReference type="RefSeq" id="WP_185276867.1">
    <property type="nucleotide sequence ID" value="NZ_CP043641.1"/>
</dbReference>
<dbReference type="GO" id="GO:0006885">
    <property type="term" value="P:regulation of pH"/>
    <property type="evidence" value="ECO:0007669"/>
    <property type="project" value="InterPro"/>
</dbReference>
<evidence type="ECO:0000256" key="3">
    <source>
        <dbReference type="ARBA" id="ARBA00022449"/>
    </source>
</evidence>
<evidence type="ECO:0000256" key="7">
    <source>
        <dbReference type="ARBA" id="ARBA00023053"/>
    </source>
</evidence>
<dbReference type="PANTHER" id="PTHR30341:SF0">
    <property type="entry name" value="NA(+)_H(+) ANTIPORTER NHAA"/>
    <property type="match status" value="1"/>
</dbReference>
<dbReference type="InterPro" id="IPR023171">
    <property type="entry name" value="Na/H_antiporter_dom_sf"/>
</dbReference>
<dbReference type="EMBL" id="CP043641">
    <property type="protein sequence ID" value="QNE33700.1"/>
    <property type="molecule type" value="Genomic_DNA"/>
</dbReference>
<evidence type="ECO:0000256" key="4">
    <source>
        <dbReference type="ARBA" id="ARBA00022475"/>
    </source>
</evidence>
<comment type="function">
    <text evidence="11">Na(+)/H(+) antiporter that extrudes sodium in exchange for external protons.</text>
</comment>
<evidence type="ECO:0000256" key="10">
    <source>
        <dbReference type="ARBA" id="ARBA00023201"/>
    </source>
</evidence>
<proteinExistence type="inferred from homology"/>
<comment type="subcellular location">
    <subcellularLocation>
        <location evidence="1">Cell inner membrane</location>
        <topology evidence="1">Multi-pass membrane protein</topology>
    </subcellularLocation>
    <subcellularLocation>
        <location evidence="11">Cell membrane</location>
        <topology evidence="11">Multi-pass membrane protein</topology>
    </subcellularLocation>
</comment>
<evidence type="ECO:0000256" key="8">
    <source>
        <dbReference type="ARBA" id="ARBA00023065"/>
    </source>
</evidence>
<evidence type="ECO:0000313" key="12">
    <source>
        <dbReference type="EMBL" id="QNE33700.1"/>
    </source>
</evidence>
<organism evidence="12 13">
    <name type="scientific">Leifsonia shinshuensis</name>
    <dbReference type="NCBI Taxonomy" id="150026"/>
    <lineage>
        <taxon>Bacteria</taxon>
        <taxon>Bacillati</taxon>
        <taxon>Actinomycetota</taxon>
        <taxon>Actinomycetes</taxon>
        <taxon>Micrococcales</taxon>
        <taxon>Microbacteriaceae</taxon>
        <taxon>Leifsonia</taxon>
    </lineage>
</organism>
<dbReference type="Gene3D" id="1.20.1530.10">
    <property type="entry name" value="Na+/H+ antiporter like domain"/>
    <property type="match status" value="1"/>
</dbReference>
<dbReference type="GO" id="GO:0015385">
    <property type="term" value="F:sodium:proton antiporter activity"/>
    <property type="evidence" value="ECO:0007669"/>
    <property type="project" value="TreeGrafter"/>
</dbReference>
<dbReference type="PANTHER" id="PTHR30341">
    <property type="entry name" value="SODIUM ION/PROTON ANTIPORTER NHAA-RELATED"/>
    <property type="match status" value="1"/>
</dbReference>
<keyword evidence="7 11" id="KW-0915">Sodium</keyword>
<name>A0A7G6Y5D5_9MICO</name>
<keyword evidence="8 11" id="KW-0406">Ion transport</keyword>
<feature type="transmembrane region" description="Helical" evidence="11">
    <location>
        <begin position="219"/>
        <end position="235"/>
    </location>
</feature>
<dbReference type="KEGG" id="lse:F1C12_00075"/>
<reference evidence="13" key="1">
    <citation type="submission" date="2019-09" db="EMBL/GenBank/DDBJ databases">
        <title>Antimicrobial potential of Antarctic Bacteria.</title>
        <authorList>
            <person name="Benaud N."/>
            <person name="Edwards R.J."/>
            <person name="Ferrari B.C."/>
        </authorList>
    </citation>
    <scope>NUCLEOTIDE SEQUENCE [LARGE SCALE GENOMIC DNA]</scope>
    <source>
        <strain evidence="13">INR9</strain>
    </source>
</reference>
<evidence type="ECO:0000256" key="9">
    <source>
        <dbReference type="ARBA" id="ARBA00023136"/>
    </source>
</evidence>
<keyword evidence="4 11" id="KW-1003">Cell membrane</keyword>
<comment type="catalytic activity">
    <reaction evidence="11">
        <text>Na(+)(in) + 2 H(+)(out) = Na(+)(out) + 2 H(+)(in)</text>
        <dbReference type="Rhea" id="RHEA:29251"/>
        <dbReference type="ChEBI" id="CHEBI:15378"/>
        <dbReference type="ChEBI" id="CHEBI:29101"/>
    </reaction>
</comment>
<evidence type="ECO:0000313" key="13">
    <source>
        <dbReference type="Proteomes" id="UP000515511"/>
    </source>
</evidence>
<evidence type="ECO:0000256" key="5">
    <source>
        <dbReference type="ARBA" id="ARBA00022692"/>
    </source>
</evidence>
<feature type="transmembrane region" description="Helical" evidence="11">
    <location>
        <begin position="352"/>
        <end position="371"/>
    </location>
</feature>
<feature type="transmembrane region" description="Helical" evidence="11">
    <location>
        <begin position="50"/>
        <end position="70"/>
    </location>
</feature>
<evidence type="ECO:0000256" key="11">
    <source>
        <dbReference type="HAMAP-Rule" id="MF_01844"/>
    </source>
</evidence>
<dbReference type="AlphaFoldDB" id="A0A7G6Y5D5"/>
<feature type="transmembrane region" description="Helical" evidence="11">
    <location>
        <begin position="195"/>
        <end position="213"/>
    </location>
</feature>
<protein>
    <recommendedName>
        <fullName evidence="11">Na(+)/H(+) antiporter NhaA</fullName>
    </recommendedName>
    <alternativeName>
        <fullName evidence="11">Sodium/proton antiporter NhaA</fullName>
    </alternativeName>
</protein>
<keyword evidence="5 11" id="KW-0812">Transmembrane</keyword>
<keyword evidence="2 11" id="KW-0813">Transport</keyword>
<feature type="transmembrane region" description="Helical" evidence="11">
    <location>
        <begin position="277"/>
        <end position="301"/>
    </location>
</feature>
<accession>A0A7G6Y5D5</accession>
<evidence type="ECO:0000256" key="1">
    <source>
        <dbReference type="ARBA" id="ARBA00004429"/>
    </source>
</evidence>
<feature type="transmembrane region" description="Helical" evidence="11">
    <location>
        <begin position="247"/>
        <end position="265"/>
    </location>
</feature>
<keyword evidence="10 11" id="KW-0739">Sodium transport</keyword>
<feature type="transmembrane region" description="Helical" evidence="11">
    <location>
        <begin position="145"/>
        <end position="165"/>
    </location>
</feature>
<dbReference type="GO" id="GO:0005886">
    <property type="term" value="C:plasma membrane"/>
    <property type="evidence" value="ECO:0007669"/>
    <property type="project" value="UniProtKB-SubCell"/>
</dbReference>
<keyword evidence="9 11" id="KW-0472">Membrane</keyword>
<dbReference type="Pfam" id="PF06965">
    <property type="entry name" value="Na_H_antiport_1"/>
    <property type="match status" value="1"/>
</dbReference>
<keyword evidence="6 11" id="KW-1133">Transmembrane helix</keyword>
<sequence length="396" mass="41145">MSIIRSERTAAGLLLGAAALGLLLANTAVGPALLDLQHAHLGGELVDLSVGHWISDGLLAVFFFIVAVELKHELVAGELNSFAKAIHPAIAAACGVAVPALIYLAVTAGSGLSDGWPIPTATDIAFALGVLAVFGRGLPNRLRVFLLALAVLDDLVAILIIAVFFTTEPNLLELGAAAVAVVAFGLLSRLLRGRLRWPIGVLMALLAVLTWWLVYDSGVHATIAGVALGLVMARAPGRRTAHALEPWSNGLILPLFAFSAALVVIPSVSPAELSPAFWGILVALPVGKLVGITLGGWLGAFTRPKPERSRISVLSLVTIGALGGIGFTVSLLMNELAFAGSATVRAEGTLAVLLGSAVSIVLAGVLVTTLARRNRRLHARPIRVESRESAPRSHDS</sequence>
<comment type="similarity">
    <text evidence="11">Belongs to the NhaA Na(+)/H(+) (TC 2.A.33) antiporter family.</text>
</comment>
<dbReference type="InterPro" id="IPR004670">
    <property type="entry name" value="NhaA"/>
</dbReference>
<dbReference type="HAMAP" id="MF_01844">
    <property type="entry name" value="NhaA"/>
    <property type="match status" value="1"/>
</dbReference>
<gene>
    <name evidence="11" type="primary">nhaA</name>
    <name evidence="12" type="ORF">F1C12_00075</name>
</gene>
<evidence type="ECO:0000256" key="2">
    <source>
        <dbReference type="ARBA" id="ARBA00022448"/>
    </source>
</evidence>
<feature type="transmembrane region" description="Helical" evidence="11">
    <location>
        <begin position="313"/>
        <end position="332"/>
    </location>
</feature>
<feature type="transmembrane region" description="Helical" evidence="11">
    <location>
        <begin position="171"/>
        <end position="188"/>
    </location>
</feature>
<dbReference type="Proteomes" id="UP000515511">
    <property type="component" value="Chromosome"/>
</dbReference>
<feature type="transmembrane region" description="Helical" evidence="11">
    <location>
        <begin position="118"/>
        <end position="138"/>
    </location>
</feature>